<accession>A0A1E4SKU4</accession>
<dbReference type="InterPro" id="IPR007184">
    <property type="entry name" value="Mannoside_phosphorylase"/>
</dbReference>
<dbReference type="GO" id="GO:0016787">
    <property type="term" value="F:hydrolase activity"/>
    <property type="evidence" value="ECO:0007669"/>
    <property type="project" value="UniProtKB-KW"/>
</dbReference>
<dbReference type="GO" id="GO:0016757">
    <property type="term" value="F:glycosyltransferase activity"/>
    <property type="evidence" value="ECO:0007669"/>
    <property type="project" value="UniProtKB-KW"/>
</dbReference>
<proteinExistence type="predicted"/>
<dbReference type="Gene3D" id="2.115.10.20">
    <property type="entry name" value="Glycosyl hydrolase domain, family 43"/>
    <property type="match status" value="1"/>
</dbReference>
<dbReference type="CDD" id="cd18610">
    <property type="entry name" value="GH130_BT3780-like"/>
    <property type="match status" value="1"/>
</dbReference>
<dbReference type="InterPro" id="IPR023296">
    <property type="entry name" value="Glyco_hydro_beta-prop_sf"/>
</dbReference>
<protein>
    <submittedName>
        <fullName evidence="3">Glycoside hydrolase family 130 protein</fullName>
    </submittedName>
</protein>
<keyword evidence="3" id="KW-0378">Hydrolase</keyword>
<dbReference type="AlphaFoldDB" id="A0A1E4SKU4"/>
<evidence type="ECO:0000256" key="2">
    <source>
        <dbReference type="ARBA" id="ARBA00022679"/>
    </source>
</evidence>
<sequence length="341" mass="39114">MRIPVISKSSVDGDANYSPPKAFPIGPFTKYAHNPILKPNPDWEFESGYLYNASAIVVDGYVFLLYRAQNKQKESSVGLAWSEDGFQFKKYHKPIIWATEPWEQGGGIEDPRIVRDPKSKLFIVTYTAYDLSTARLCVATSEDLFHWKKYPSFVPHYWQDLARTSDNKTLIRNEWLKSGAIFTERNKDGKYYMIWGDSDLHLAESDDLVHWSLTSGDFNANKFAQPRFNFENKLIESGPAPIKLNNGKNQWVFFYNASTTGGEDIPRETYTISEMLIDYDHIRDGPVARLEKPILKPEQRNEVEGQVNKVVFCEGIVQFKGKWLLYYGQGDSELGVAYTDV</sequence>
<evidence type="ECO:0000313" key="4">
    <source>
        <dbReference type="Proteomes" id="UP000094285"/>
    </source>
</evidence>
<keyword evidence="1" id="KW-0328">Glycosyltransferase</keyword>
<evidence type="ECO:0000313" key="3">
    <source>
        <dbReference type="EMBL" id="ODV80124.1"/>
    </source>
</evidence>
<evidence type="ECO:0000256" key="1">
    <source>
        <dbReference type="ARBA" id="ARBA00022676"/>
    </source>
</evidence>
<keyword evidence="4" id="KW-1185">Reference proteome</keyword>
<dbReference type="OrthoDB" id="21615at2759"/>
<dbReference type="EMBL" id="KV453911">
    <property type="protein sequence ID" value="ODV80124.1"/>
    <property type="molecule type" value="Genomic_DNA"/>
</dbReference>
<dbReference type="PANTHER" id="PTHR34106:SF5">
    <property type="entry name" value="GLYCOSIDASE"/>
    <property type="match status" value="1"/>
</dbReference>
<dbReference type="SUPFAM" id="SSF75005">
    <property type="entry name" value="Arabinanase/levansucrase/invertase"/>
    <property type="match status" value="1"/>
</dbReference>
<dbReference type="GeneID" id="30981687"/>
<name>A0A1E4SKU4_9ASCO</name>
<organism evidence="3 4">
    <name type="scientific">Suhomyces tanzawaensis NRRL Y-17324</name>
    <dbReference type="NCBI Taxonomy" id="984487"/>
    <lineage>
        <taxon>Eukaryota</taxon>
        <taxon>Fungi</taxon>
        <taxon>Dikarya</taxon>
        <taxon>Ascomycota</taxon>
        <taxon>Saccharomycotina</taxon>
        <taxon>Pichiomycetes</taxon>
        <taxon>Debaryomycetaceae</taxon>
        <taxon>Suhomyces</taxon>
    </lineage>
</organism>
<reference evidence="4" key="1">
    <citation type="submission" date="2016-05" db="EMBL/GenBank/DDBJ databases">
        <title>Comparative genomics of biotechnologically important yeasts.</title>
        <authorList>
            <consortium name="DOE Joint Genome Institute"/>
            <person name="Riley R."/>
            <person name="Haridas S."/>
            <person name="Wolfe K.H."/>
            <person name="Lopes M.R."/>
            <person name="Hittinger C.T."/>
            <person name="Goker M."/>
            <person name="Salamov A."/>
            <person name="Wisecaver J."/>
            <person name="Long T.M."/>
            <person name="Aerts A.L."/>
            <person name="Barry K."/>
            <person name="Choi C."/>
            <person name="Clum A."/>
            <person name="Coughlan A.Y."/>
            <person name="Deshpande S."/>
            <person name="Douglass A.P."/>
            <person name="Hanson S.J."/>
            <person name="Klenk H.-P."/>
            <person name="Labutti K."/>
            <person name="Lapidus A."/>
            <person name="Lindquist E."/>
            <person name="Lipzen A."/>
            <person name="Meier-Kolthoff J.P."/>
            <person name="Ohm R.A."/>
            <person name="Otillar R.P."/>
            <person name="Pangilinan J."/>
            <person name="Peng Y."/>
            <person name="Rokas A."/>
            <person name="Rosa C.A."/>
            <person name="Scheuner C."/>
            <person name="Sibirny A.A."/>
            <person name="Slot J.C."/>
            <person name="Stielow J.B."/>
            <person name="Sun H."/>
            <person name="Kurtzman C.P."/>
            <person name="Blackwell M."/>
            <person name="Grigoriev I.V."/>
            <person name="Jeffries T.W."/>
        </authorList>
    </citation>
    <scope>NUCLEOTIDE SEQUENCE [LARGE SCALE GENOMIC DNA]</scope>
    <source>
        <strain evidence="4">NRRL Y-17324</strain>
    </source>
</reference>
<dbReference type="Proteomes" id="UP000094285">
    <property type="component" value="Unassembled WGS sequence"/>
</dbReference>
<dbReference type="STRING" id="984487.A0A1E4SKU4"/>
<keyword evidence="2" id="KW-0808">Transferase</keyword>
<dbReference type="PANTHER" id="PTHR34106">
    <property type="entry name" value="GLYCOSIDASE"/>
    <property type="match status" value="1"/>
</dbReference>
<gene>
    <name evidence="3" type="ORF">CANTADRAFT_25839</name>
</gene>
<dbReference type="Pfam" id="PF04041">
    <property type="entry name" value="Glyco_hydro_130"/>
    <property type="match status" value="1"/>
</dbReference>
<dbReference type="RefSeq" id="XP_020065246.1">
    <property type="nucleotide sequence ID" value="XM_020207550.1"/>
</dbReference>